<name>A0AAF3EXB0_9BILA</name>
<dbReference type="InterPro" id="IPR036052">
    <property type="entry name" value="TrpB-like_PALP_sf"/>
</dbReference>
<dbReference type="Pfam" id="PF00291">
    <property type="entry name" value="PALP"/>
    <property type="match status" value="1"/>
</dbReference>
<sequence length="430" mass="47340">MWALFSLLFSFVIILVSPQPQQPQQPLLAAGRSFLMPDDTWRREAIKTLWEERQKMIYTPLFKFNYPGLPTVDLIFKNETASRTETLKHRYAWALMMWALVEGHIGPNTTVYEASSGNTAASLAFMCQLVKVRFIAVCPDTLEDKKFAHITKYGANIQKAPNAKRWNVAQEMAASSNGFFMNQFGNADKAEEFHESGTYSLESVNVFHEFLAQLDADPNQLVKQPDYFIMPVGTGGTLSSVGKYVKKYGIATRIIFADTQYSLMGDYAFSGRFSNVSGQNFVISPGMAGIGTLPTGIAVKGKTTSLDRGVIDRVMKIPDMASTAAMGVLQRLGINGGTSSGVNFVAMLSIAANEASKDPHPRLTLSTLLADPGTFYTASYLNRTWINEEMAAHGGLLAYDCWRDVLENILQVGGDPLVIGIQRCQSAAIF</sequence>
<dbReference type="GO" id="GO:0019344">
    <property type="term" value="P:cysteine biosynthetic process"/>
    <property type="evidence" value="ECO:0007669"/>
    <property type="project" value="UniProtKB-ARBA"/>
</dbReference>
<reference evidence="4" key="1">
    <citation type="submission" date="2024-02" db="UniProtKB">
        <authorList>
            <consortium name="WormBaseParasite"/>
        </authorList>
    </citation>
    <scope>IDENTIFICATION</scope>
</reference>
<evidence type="ECO:0000259" key="2">
    <source>
        <dbReference type="Pfam" id="PF00291"/>
    </source>
</evidence>
<dbReference type="SUPFAM" id="SSF53686">
    <property type="entry name" value="Tryptophan synthase beta subunit-like PLP-dependent enzymes"/>
    <property type="match status" value="1"/>
</dbReference>
<keyword evidence="3" id="KW-1185">Reference proteome</keyword>
<dbReference type="AlphaFoldDB" id="A0AAF3EXB0"/>
<organism evidence="3 4">
    <name type="scientific">Mesorhabditis belari</name>
    <dbReference type="NCBI Taxonomy" id="2138241"/>
    <lineage>
        <taxon>Eukaryota</taxon>
        <taxon>Metazoa</taxon>
        <taxon>Ecdysozoa</taxon>
        <taxon>Nematoda</taxon>
        <taxon>Chromadorea</taxon>
        <taxon>Rhabditida</taxon>
        <taxon>Rhabditina</taxon>
        <taxon>Rhabditomorpha</taxon>
        <taxon>Rhabditoidea</taxon>
        <taxon>Rhabditidae</taxon>
        <taxon>Mesorhabditinae</taxon>
        <taxon>Mesorhabditis</taxon>
    </lineage>
</organism>
<keyword evidence="1" id="KW-0732">Signal</keyword>
<dbReference type="InterPro" id="IPR001926">
    <property type="entry name" value="TrpB-like_PALP"/>
</dbReference>
<dbReference type="InterPro" id="IPR050214">
    <property type="entry name" value="Cys_Synth/Cystath_Beta-Synth"/>
</dbReference>
<dbReference type="PANTHER" id="PTHR10314">
    <property type="entry name" value="CYSTATHIONINE BETA-SYNTHASE"/>
    <property type="match status" value="1"/>
</dbReference>
<evidence type="ECO:0000313" key="4">
    <source>
        <dbReference type="WBParaSite" id="MBELARI_LOCUS18193"/>
    </source>
</evidence>
<protein>
    <submittedName>
        <fullName evidence="4">Tryptophan synthase beta chain-like PALP domain-containing protein</fullName>
    </submittedName>
</protein>
<dbReference type="WBParaSite" id="MBELARI_LOCUS18193">
    <property type="protein sequence ID" value="MBELARI_LOCUS18193"/>
    <property type="gene ID" value="MBELARI_LOCUS18193"/>
</dbReference>
<dbReference type="Proteomes" id="UP000887575">
    <property type="component" value="Unassembled WGS sequence"/>
</dbReference>
<feature type="chain" id="PRO_5042145576" evidence="1">
    <location>
        <begin position="19"/>
        <end position="430"/>
    </location>
</feature>
<accession>A0AAF3EXB0</accession>
<evidence type="ECO:0000256" key="1">
    <source>
        <dbReference type="SAM" id="SignalP"/>
    </source>
</evidence>
<proteinExistence type="predicted"/>
<evidence type="ECO:0000313" key="3">
    <source>
        <dbReference type="Proteomes" id="UP000887575"/>
    </source>
</evidence>
<feature type="signal peptide" evidence="1">
    <location>
        <begin position="1"/>
        <end position="18"/>
    </location>
</feature>
<feature type="domain" description="Tryptophan synthase beta chain-like PALP" evidence="2">
    <location>
        <begin position="58"/>
        <end position="351"/>
    </location>
</feature>
<dbReference type="Gene3D" id="3.40.50.1100">
    <property type="match status" value="2"/>
</dbReference>